<keyword evidence="4 7" id="KW-0566">Pantothenate biosynthesis</keyword>
<evidence type="ECO:0000256" key="5">
    <source>
        <dbReference type="ARBA" id="ARBA00022679"/>
    </source>
</evidence>
<dbReference type="EMBL" id="JYIY01000042">
    <property type="protein sequence ID" value="KJL43345.1"/>
    <property type="molecule type" value="Genomic_DNA"/>
</dbReference>
<evidence type="ECO:0000256" key="4">
    <source>
        <dbReference type="ARBA" id="ARBA00022655"/>
    </source>
</evidence>
<evidence type="ECO:0000313" key="12">
    <source>
        <dbReference type="EMBL" id="KJL43345.1"/>
    </source>
</evidence>
<evidence type="ECO:0000256" key="6">
    <source>
        <dbReference type="ARBA" id="ARBA00056497"/>
    </source>
</evidence>
<feature type="binding site" evidence="7 9">
    <location>
        <begin position="48"/>
        <end position="49"/>
    </location>
    <ligand>
        <name>3-methyl-2-oxobutanoate</name>
        <dbReference type="ChEBI" id="CHEBI:11851"/>
    </ligand>
</feature>
<feature type="binding site" evidence="7 9">
    <location>
        <position position="87"/>
    </location>
    <ligand>
        <name>3-methyl-2-oxobutanoate</name>
        <dbReference type="ChEBI" id="CHEBI:11851"/>
    </ligand>
</feature>
<comment type="function">
    <text evidence="6 7">Catalyzes the reversible reaction in which hydroxymethyl group from 5,10-methylenetetrahydrofolate is transferred onto alpha-ketoisovalerate to form ketopantoate.</text>
</comment>
<evidence type="ECO:0000256" key="7">
    <source>
        <dbReference type="HAMAP-Rule" id="MF_00156"/>
    </source>
</evidence>
<accession>A0A0F0LZQ1</accession>
<feature type="binding site" evidence="7 9">
    <location>
        <position position="117"/>
    </location>
    <ligand>
        <name>3-methyl-2-oxobutanoate</name>
        <dbReference type="ChEBI" id="CHEBI:11851"/>
    </ligand>
</feature>
<dbReference type="GO" id="GO:0000287">
    <property type="term" value="F:magnesium ion binding"/>
    <property type="evidence" value="ECO:0007669"/>
    <property type="project" value="TreeGrafter"/>
</dbReference>
<dbReference type="Proteomes" id="UP000033451">
    <property type="component" value="Unassembled WGS sequence"/>
</dbReference>
<dbReference type="NCBIfam" id="TIGR00222">
    <property type="entry name" value="panB"/>
    <property type="match status" value="1"/>
</dbReference>
<dbReference type="UniPathway" id="UPA00028">
    <property type="reaction ID" value="UER00003"/>
</dbReference>
<dbReference type="EMBL" id="DMNG01000236">
    <property type="protein sequence ID" value="HAN25553.1"/>
    <property type="molecule type" value="Genomic_DNA"/>
</dbReference>
<dbReference type="FunFam" id="3.20.20.60:FF:000003">
    <property type="entry name" value="3-methyl-2-oxobutanoate hydroxymethyltransferase"/>
    <property type="match status" value="1"/>
</dbReference>
<gene>
    <name evidence="7 12" type="primary">panB</name>
    <name evidence="11" type="ORF">DCP95_13465</name>
    <name evidence="12" type="ORF">RR49_00205</name>
</gene>
<dbReference type="SUPFAM" id="SSF51621">
    <property type="entry name" value="Phosphoenolpyruvate/pyruvate domain"/>
    <property type="match status" value="1"/>
</dbReference>
<dbReference type="EC" id="2.1.2.11" evidence="7"/>
<dbReference type="GO" id="GO:0015940">
    <property type="term" value="P:pantothenate biosynthetic process"/>
    <property type="evidence" value="ECO:0007669"/>
    <property type="project" value="UniProtKB-UniRule"/>
</dbReference>
<protein>
    <recommendedName>
        <fullName evidence="7">3-methyl-2-oxobutanoate hydroxymethyltransferase</fullName>
        <ecNumber evidence="7">2.1.2.11</ecNumber>
    </recommendedName>
    <alternativeName>
        <fullName evidence="7">Ketopantoate hydroxymethyltransferase</fullName>
        <shortName evidence="7">KPHMT</shortName>
    </alternativeName>
</protein>
<evidence type="ECO:0000256" key="3">
    <source>
        <dbReference type="ARBA" id="ARBA00011424"/>
    </source>
</evidence>
<dbReference type="PANTHER" id="PTHR20881">
    <property type="entry name" value="3-METHYL-2-OXOBUTANOATE HYDROXYMETHYLTRANSFERASE"/>
    <property type="match status" value="1"/>
</dbReference>
<evidence type="ECO:0000256" key="2">
    <source>
        <dbReference type="ARBA" id="ARBA00008676"/>
    </source>
</evidence>
<dbReference type="AlphaFoldDB" id="A0A0F0LZQ1"/>
<organism evidence="12 13">
    <name type="scientific">Microbacterium ginsengisoli</name>
    <dbReference type="NCBI Taxonomy" id="400772"/>
    <lineage>
        <taxon>Bacteria</taxon>
        <taxon>Bacillati</taxon>
        <taxon>Actinomycetota</taxon>
        <taxon>Actinomycetes</taxon>
        <taxon>Micrococcales</taxon>
        <taxon>Microbacteriaceae</taxon>
        <taxon>Microbacterium</taxon>
    </lineage>
</organism>
<comment type="similarity">
    <text evidence="2 7">Belongs to the PanB family.</text>
</comment>
<dbReference type="GO" id="GO:0005737">
    <property type="term" value="C:cytoplasm"/>
    <property type="evidence" value="ECO:0007669"/>
    <property type="project" value="UniProtKB-SubCell"/>
</dbReference>
<dbReference type="OrthoDB" id="9781789at2"/>
<keyword evidence="13" id="KW-1185">Reference proteome</keyword>
<name>A0A0F0LZQ1_9MICO</name>
<comment type="cofactor">
    <cofactor evidence="7 10">
        <name>Mg(2+)</name>
        <dbReference type="ChEBI" id="CHEBI:18420"/>
    </cofactor>
    <text evidence="7 10">Binds 1 Mg(2+) ion per subunit.</text>
</comment>
<comment type="pathway">
    <text evidence="1 7">Cofactor biosynthesis; (R)-pantothenate biosynthesis; (R)-pantoate from 3-methyl-2-oxobutanoate: step 1/2.</text>
</comment>
<dbReference type="Proteomes" id="UP000257479">
    <property type="component" value="Unassembled WGS sequence"/>
</dbReference>
<evidence type="ECO:0000313" key="11">
    <source>
        <dbReference type="EMBL" id="HAN25553.1"/>
    </source>
</evidence>
<reference evidence="12 13" key="1">
    <citation type="submission" date="2015-02" db="EMBL/GenBank/DDBJ databases">
        <title>Draft genome sequences of ten Microbacterium spp. with emphasis on heavy metal contaminated environments.</title>
        <authorList>
            <person name="Corretto E."/>
        </authorList>
    </citation>
    <scope>NUCLEOTIDE SEQUENCE [LARGE SCALE GENOMIC DNA]</scope>
    <source>
        <strain evidence="12 13">DSM 18659</strain>
    </source>
</reference>
<comment type="caution">
    <text evidence="12">The sequence shown here is derived from an EMBL/GenBank/DDBJ whole genome shotgun (WGS) entry which is preliminary data.</text>
</comment>
<sequence>MTERPPVTLARIAEMHAAGEQIVMVTAYDHPSARAAERAGVDMILVGDSAAQVVLGYDGTAPVSLDEMLMLARAVRRAVRTAFVVVDLPFGATELSDEQAVASSLRLVKEAGADAVKLEGGQPARLSRIRAIVAAGIPVVGHIGLTPQTATALGGLRAQGRTVDTALRVSQEALDVEAAGAIALVVEAVPAAVVAEIRGALGIPLIGIGAGAADGQVLVHHDLLGITAGRTARFVKQYAALGDAMAEGIATYATEVRAGEFPSAEHTYPVADDVLDQVRAHLAARGH</sequence>
<evidence type="ECO:0000256" key="8">
    <source>
        <dbReference type="PIRSR" id="PIRSR000388-1"/>
    </source>
</evidence>
<comment type="subcellular location">
    <subcellularLocation>
        <location evidence="7">Cytoplasm</location>
    </subcellularLocation>
</comment>
<dbReference type="GO" id="GO:0003864">
    <property type="term" value="F:3-methyl-2-oxobutanoate hydroxymethyltransferase activity"/>
    <property type="evidence" value="ECO:0007669"/>
    <property type="project" value="UniProtKB-UniRule"/>
</dbReference>
<dbReference type="RefSeq" id="WP_045245956.1">
    <property type="nucleotide sequence ID" value="NZ_JYIY01000042.1"/>
</dbReference>
<dbReference type="PATRIC" id="fig|400772.4.peg.230"/>
<dbReference type="CDD" id="cd06557">
    <property type="entry name" value="KPHMT-like"/>
    <property type="match status" value="1"/>
</dbReference>
<reference evidence="11 14" key="2">
    <citation type="journal article" date="2018" name="Nat. Biotechnol.">
        <title>A standardized bacterial taxonomy based on genome phylogeny substantially revises the tree of life.</title>
        <authorList>
            <person name="Parks D.H."/>
            <person name="Chuvochina M."/>
            <person name="Waite D.W."/>
            <person name="Rinke C."/>
            <person name="Skarshewski A."/>
            <person name="Chaumeil P.A."/>
            <person name="Hugenholtz P."/>
        </authorList>
    </citation>
    <scope>NUCLEOTIDE SEQUENCE [LARGE SCALE GENOMIC DNA]</scope>
    <source>
        <strain evidence="11">UBA9152</strain>
    </source>
</reference>
<evidence type="ECO:0000256" key="9">
    <source>
        <dbReference type="PIRSR" id="PIRSR000388-2"/>
    </source>
</evidence>
<dbReference type="GO" id="GO:0008168">
    <property type="term" value="F:methyltransferase activity"/>
    <property type="evidence" value="ECO:0007669"/>
    <property type="project" value="UniProtKB-KW"/>
</dbReference>
<comment type="catalytic activity">
    <reaction evidence="7">
        <text>(6R)-5,10-methylene-5,6,7,8-tetrahydrofolate + 3-methyl-2-oxobutanoate + H2O = 2-dehydropantoate + (6S)-5,6,7,8-tetrahydrofolate</text>
        <dbReference type="Rhea" id="RHEA:11824"/>
        <dbReference type="ChEBI" id="CHEBI:11561"/>
        <dbReference type="ChEBI" id="CHEBI:11851"/>
        <dbReference type="ChEBI" id="CHEBI:15377"/>
        <dbReference type="ChEBI" id="CHEBI:15636"/>
        <dbReference type="ChEBI" id="CHEBI:57453"/>
        <dbReference type="EC" id="2.1.2.11"/>
    </reaction>
</comment>
<evidence type="ECO:0000313" key="14">
    <source>
        <dbReference type="Proteomes" id="UP000257479"/>
    </source>
</evidence>
<dbReference type="Pfam" id="PF02548">
    <property type="entry name" value="Pantoate_transf"/>
    <property type="match status" value="1"/>
</dbReference>
<feature type="binding site" evidence="7 10">
    <location>
        <position position="119"/>
    </location>
    <ligand>
        <name>Mg(2+)</name>
        <dbReference type="ChEBI" id="CHEBI:18420"/>
    </ligand>
</feature>
<dbReference type="InterPro" id="IPR040442">
    <property type="entry name" value="Pyrv_kinase-like_dom_sf"/>
</dbReference>
<evidence type="ECO:0000256" key="10">
    <source>
        <dbReference type="PIRSR" id="PIRSR000388-3"/>
    </source>
</evidence>
<keyword evidence="7" id="KW-0963">Cytoplasm</keyword>
<dbReference type="InterPro" id="IPR015813">
    <property type="entry name" value="Pyrv/PenolPyrv_kinase-like_dom"/>
</dbReference>
<dbReference type="Gene3D" id="3.20.20.60">
    <property type="entry name" value="Phosphoenolpyruvate-binding domains"/>
    <property type="match status" value="1"/>
</dbReference>
<dbReference type="STRING" id="400772.RR49_00205"/>
<dbReference type="NCBIfam" id="NF001452">
    <property type="entry name" value="PRK00311.1"/>
    <property type="match status" value="1"/>
</dbReference>
<keyword evidence="7 10" id="KW-0479">Metal-binding</keyword>
<keyword evidence="12" id="KW-0489">Methyltransferase</keyword>
<dbReference type="PIRSF" id="PIRSF000388">
    <property type="entry name" value="Pantoate_hydroxy_MeTrfase"/>
    <property type="match status" value="1"/>
</dbReference>
<evidence type="ECO:0000256" key="1">
    <source>
        <dbReference type="ARBA" id="ARBA00005033"/>
    </source>
</evidence>
<comment type="subunit">
    <text evidence="3 7">Homodecamer; pentamer of dimers.</text>
</comment>
<dbReference type="HAMAP" id="MF_00156">
    <property type="entry name" value="PanB"/>
    <property type="match status" value="1"/>
</dbReference>
<evidence type="ECO:0000313" key="13">
    <source>
        <dbReference type="Proteomes" id="UP000033451"/>
    </source>
</evidence>
<keyword evidence="5 7" id="KW-0808">Transferase</keyword>
<dbReference type="GO" id="GO:0032259">
    <property type="term" value="P:methylation"/>
    <property type="evidence" value="ECO:0007669"/>
    <property type="project" value="UniProtKB-KW"/>
</dbReference>
<dbReference type="PANTHER" id="PTHR20881:SF0">
    <property type="entry name" value="3-METHYL-2-OXOBUTANOATE HYDROXYMETHYLTRANSFERASE"/>
    <property type="match status" value="1"/>
</dbReference>
<dbReference type="InterPro" id="IPR003700">
    <property type="entry name" value="Pantoate_hydroxy_MeTrfase"/>
</dbReference>
<keyword evidence="7 10" id="KW-0460">Magnesium</keyword>
<feature type="binding site" evidence="7 10">
    <location>
        <position position="48"/>
    </location>
    <ligand>
        <name>Mg(2+)</name>
        <dbReference type="ChEBI" id="CHEBI:18420"/>
    </ligand>
</feature>
<feature type="active site" description="Proton acceptor" evidence="7 8">
    <location>
        <position position="187"/>
    </location>
</feature>
<proteinExistence type="inferred from homology"/>
<feature type="binding site" evidence="7 10">
    <location>
        <position position="87"/>
    </location>
    <ligand>
        <name>Mg(2+)</name>
        <dbReference type="ChEBI" id="CHEBI:18420"/>
    </ligand>
</feature>